<dbReference type="EMBL" id="ML012996">
    <property type="protein sequence ID" value="RKO95113.1"/>
    <property type="molecule type" value="Genomic_DNA"/>
</dbReference>
<gene>
    <name evidence="7" type="ORF">CAUPRSCDRAFT_9376</name>
</gene>
<evidence type="ECO:0000256" key="4">
    <source>
        <dbReference type="ARBA" id="ARBA00022833"/>
    </source>
</evidence>
<dbReference type="SUPFAM" id="SSF50249">
    <property type="entry name" value="Nucleic acid-binding proteins"/>
    <property type="match status" value="1"/>
</dbReference>
<dbReference type="CDD" id="cd04474">
    <property type="entry name" value="RPA1_DBD_A"/>
    <property type="match status" value="1"/>
</dbReference>
<evidence type="ECO:0000256" key="3">
    <source>
        <dbReference type="ARBA" id="ARBA00022771"/>
    </source>
</evidence>
<sequence>MDDPATKRITSISGLNPYQTKWMIRARCTQKSDIRKWSNARGEGQLFSCTLTDATGEIRVTAFKESVNQFYPLLENDQV</sequence>
<comment type="similarity">
    <text evidence="1">Belongs to the replication factor A protein 1 family.</text>
</comment>
<feature type="domain" description="OB" evidence="6">
    <location>
        <begin position="25"/>
        <end position="79"/>
    </location>
</feature>
<dbReference type="Gene3D" id="2.40.50.140">
    <property type="entry name" value="Nucleic acid-binding proteins"/>
    <property type="match status" value="1"/>
</dbReference>
<proteinExistence type="inferred from homology"/>
<dbReference type="Proteomes" id="UP000268535">
    <property type="component" value="Unassembled WGS sequence"/>
</dbReference>
<dbReference type="Pfam" id="PF01336">
    <property type="entry name" value="tRNA_anti-codon"/>
    <property type="match status" value="1"/>
</dbReference>
<evidence type="ECO:0000313" key="7">
    <source>
        <dbReference type="EMBL" id="RKO95113.1"/>
    </source>
</evidence>
<keyword evidence="3" id="KW-0863">Zinc-finger</keyword>
<dbReference type="InterPro" id="IPR004365">
    <property type="entry name" value="NA-bd_OB_tRNA"/>
</dbReference>
<evidence type="ECO:0000259" key="6">
    <source>
        <dbReference type="Pfam" id="PF01336"/>
    </source>
</evidence>
<keyword evidence="5" id="KW-0238">DNA-binding</keyword>
<dbReference type="FunFam" id="2.40.50.140:FF:000041">
    <property type="entry name" value="Replication protein A subunit"/>
    <property type="match status" value="1"/>
</dbReference>
<keyword evidence="2" id="KW-0479">Metal-binding</keyword>
<feature type="non-terminal residue" evidence="7">
    <location>
        <position position="79"/>
    </location>
</feature>
<evidence type="ECO:0000256" key="2">
    <source>
        <dbReference type="ARBA" id="ARBA00022723"/>
    </source>
</evidence>
<dbReference type="GO" id="GO:0008270">
    <property type="term" value="F:zinc ion binding"/>
    <property type="evidence" value="ECO:0007669"/>
    <property type="project" value="UniProtKB-KW"/>
</dbReference>
<reference evidence="8" key="1">
    <citation type="journal article" date="2018" name="Nat. Microbiol.">
        <title>Leveraging single-cell genomics to expand the fungal tree of life.</title>
        <authorList>
            <person name="Ahrendt S.R."/>
            <person name="Quandt C.A."/>
            <person name="Ciobanu D."/>
            <person name="Clum A."/>
            <person name="Salamov A."/>
            <person name="Andreopoulos B."/>
            <person name="Cheng J.F."/>
            <person name="Woyke T."/>
            <person name="Pelin A."/>
            <person name="Henrissat B."/>
            <person name="Reynolds N.K."/>
            <person name="Benny G.L."/>
            <person name="Smith M.E."/>
            <person name="James T.Y."/>
            <person name="Grigoriev I.V."/>
        </authorList>
    </citation>
    <scope>NUCLEOTIDE SEQUENCE [LARGE SCALE GENOMIC DNA]</scope>
    <source>
        <strain evidence="8">ATCC 52028</strain>
    </source>
</reference>
<keyword evidence="4" id="KW-0862">Zinc</keyword>
<dbReference type="InterPro" id="IPR012340">
    <property type="entry name" value="NA-bd_OB-fold"/>
</dbReference>
<dbReference type="GO" id="GO:0003677">
    <property type="term" value="F:DNA binding"/>
    <property type="evidence" value="ECO:0007669"/>
    <property type="project" value="UniProtKB-KW"/>
</dbReference>
<protein>
    <submittedName>
        <fullName evidence="7">Nucleic acid-binding protein</fullName>
    </submittedName>
</protein>
<evidence type="ECO:0000256" key="5">
    <source>
        <dbReference type="ARBA" id="ARBA00023125"/>
    </source>
</evidence>
<dbReference type="AlphaFoldDB" id="A0A4P9WSE9"/>
<accession>A0A4P9WSE9</accession>
<organism evidence="7 8">
    <name type="scientific">Caulochytrium protostelioides</name>
    <dbReference type="NCBI Taxonomy" id="1555241"/>
    <lineage>
        <taxon>Eukaryota</taxon>
        <taxon>Fungi</taxon>
        <taxon>Fungi incertae sedis</taxon>
        <taxon>Chytridiomycota</taxon>
        <taxon>Chytridiomycota incertae sedis</taxon>
        <taxon>Chytridiomycetes</taxon>
        <taxon>Caulochytriales</taxon>
        <taxon>Caulochytriaceae</taxon>
        <taxon>Caulochytrium</taxon>
    </lineage>
</organism>
<evidence type="ECO:0000256" key="1">
    <source>
        <dbReference type="ARBA" id="ARBA00005690"/>
    </source>
</evidence>
<name>A0A4P9WSE9_9FUNG</name>
<evidence type="ECO:0000313" key="8">
    <source>
        <dbReference type="Proteomes" id="UP000268535"/>
    </source>
</evidence>